<feature type="domain" description="Putative DNA-binding" evidence="1">
    <location>
        <begin position="10"/>
        <end position="94"/>
    </location>
</feature>
<feature type="domain" description="NGO1945-like C-terminal" evidence="2">
    <location>
        <begin position="145"/>
        <end position="226"/>
    </location>
</feature>
<evidence type="ECO:0000259" key="1">
    <source>
        <dbReference type="Pfam" id="PF09836"/>
    </source>
</evidence>
<name>A0A8X8LDA1_9BACT</name>
<gene>
    <name evidence="3" type="ORF">SAMN05444410_102190</name>
</gene>
<accession>A0A8X8LDA1</accession>
<dbReference type="Pfam" id="PF09836">
    <property type="entry name" value="DUF2063"/>
    <property type="match status" value="1"/>
</dbReference>
<dbReference type="InterPro" id="IPR044922">
    <property type="entry name" value="DUF2063_N_sf"/>
</dbReference>
<evidence type="ECO:0000259" key="2">
    <source>
        <dbReference type="Pfam" id="PF22106"/>
    </source>
</evidence>
<dbReference type="Pfam" id="PF22106">
    <property type="entry name" value="NGO1945_C"/>
    <property type="match status" value="1"/>
</dbReference>
<dbReference type="Gene3D" id="1.10.150.690">
    <property type="entry name" value="DUF2063"/>
    <property type="match status" value="1"/>
</dbReference>
<sequence>MLLHDTTRRYQSALAGYCRSGQLEPIPGIHNEHISHYRRLVYNVVDDMLQNAYPLTHALLGAIEWKNLVNEFFTHHPCQSPQVWYMPKEFYQYLVTVKHPLLEKYPFLEELLCFEWAEVELFMMEDRREKPAATYSLETGKLVINPEHQLFSFQYPVHLKPAHDITIADKGNYFLAAHRNTAGTVIFTDLSPALAIILSLLEEAPATIDELLETLEKDYGIVSSASDRQAMHLFFKSALAQELIIF</sequence>
<dbReference type="Proteomes" id="UP000198711">
    <property type="component" value="Unassembled WGS sequence"/>
</dbReference>
<dbReference type="EMBL" id="FNNO01000002">
    <property type="protein sequence ID" value="SDW39176.1"/>
    <property type="molecule type" value="Genomic_DNA"/>
</dbReference>
<dbReference type="InterPro" id="IPR054098">
    <property type="entry name" value="NGO1945-like_C"/>
</dbReference>
<protein>
    <recommendedName>
        <fullName evidence="5">DNA-binding domain-containing protein</fullName>
    </recommendedName>
</protein>
<dbReference type="RefSeq" id="WP_092722319.1">
    <property type="nucleotide sequence ID" value="NZ_FNNO01000002.1"/>
</dbReference>
<evidence type="ECO:0000313" key="3">
    <source>
        <dbReference type="EMBL" id="SDW39176.1"/>
    </source>
</evidence>
<dbReference type="AlphaFoldDB" id="A0A8X8LDA1"/>
<dbReference type="Gene3D" id="3.90.930.50">
    <property type="match status" value="1"/>
</dbReference>
<comment type="caution">
    <text evidence="3">The sequence shown here is derived from an EMBL/GenBank/DDBJ whole genome shotgun (WGS) entry which is preliminary data.</text>
</comment>
<proteinExistence type="predicted"/>
<dbReference type="InterPro" id="IPR018640">
    <property type="entry name" value="DUF2063"/>
</dbReference>
<evidence type="ECO:0008006" key="5">
    <source>
        <dbReference type="Google" id="ProtNLM"/>
    </source>
</evidence>
<reference evidence="3 4" key="1">
    <citation type="submission" date="2016-10" db="EMBL/GenBank/DDBJ databases">
        <authorList>
            <person name="Varghese N."/>
            <person name="Submissions S."/>
        </authorList>
    </citation>
    <scope>NUCLEOTIDE SEQUENCE [LARGE SCALE GENOMIC DNA]</scope>
    <source>
        <strain evidence="3 4">DSM 25353</strain>
    </source>
</reference>
<keyword evidence="4" id="KW-1185">Reference proteome</keyword>
<organism evidence="3 4">
    <name type="scientific">Hydrobacter penzbergensis</name>
    <dbReference type="NCBI Taxonomy" id="1235997"/>
    <lineage>
        <taxon>Bacteria</taxon>
        <taxon>Pseudomonadati</taxon>
        <taxon>Bacteroidota</taxon>
        <taxon>Chitinophagia</taxon>
        <taxon>Chitinophagales</taxon>
        <taxon>Chitinophagaceae</taxon>
        <taxon>Hydrobacter</taxon>
    </lineage>
</organism>
<evidence type="ECO:0000313" key="4">
    <source>
        <dbReference type="Proteomes" id="UP000198711"/>
    </source>
</evidence>